<accession>A0A078KRB1</accession>
<dbReference type="HOGENOM" id="CLU_016455_1_3_9"/>
<dbReference type="PANTHER" id="PTHR33392">
    <property type="entry name" value="POLYISOPRENYL-TEICHOIC ACID--PEPTIDOGLYCAN TEICHOIC ACID TRANSFERASE TAGU"/>
    <property type="match status" value="1"/>
</dbReference>
<evidence type="ECO:0000256" key="1">
    <source>
        <dbReference type="ARBA" id="ARBA00006068"/>
    </source>
</evidence>
<sequence length="344" mass="38485">MKYKGRKKLSIKQKVLIAISSILCLVLIAGLCGYLYLNSMINKVNFQNLSSNNSAAPNKDTTDNFGNPLMADRDVLNVLLVGLDNREDTTEGGRSDSMIILSLNQKTKRIIMTSIMRDTYVPIAGHGSNRLNSAYSFGGMNLLISTIQKNFDIKINRYVTVDFAKFINIVDQLGGVEIEVSDKEVPVLNNYVAEINRIQKKPLKDGAISHGGKLLLNGKQALAYSRIRYVGNADFERTHRQRIVLNTIFNKLKQQNVLQLTFLLNTILPEITTDLTQDELRGLVLNSLTYKNYDIVQNRIPIDGSYTGKKINGMDVLVVDFDKNIESLKSVIFGTSLSPNKQSM</sequence>
<evidence type="ECO:0000259" key="3">
    <source>
        <dbReference type="Pfam" id="PF03816"/>
    </source>
</evidence>
<keyword evidence="2" id="KW-0472">Membrane</keyword>
<evidence type="ECO:0000313" key="4">
    <source>
        <dbReference type="EMBL" id="CDZ24933.1"/>
    </source>
</evidence>
<dbReference type="Pfam" id="PF03816">
    <property type="entry name" value="LytR_cpsA_psr"/>
    <property type="match status" value="1"/>
</dbReference>
<feature type="transmembrane region" description="Helical" evidence="2">
    <location>
        <begin position="15"/>
        <end position="37"/>
    </location>
</feature>
<dbReference type="KEGG" id="ccel:CCDG5_1835"/>
<dbReference type="PATRIC" id="fig|29343.3.peg.1927"/>
<dbReference type="Gene3D" id="3.40.630.190">
    <property type="entry name" value="LCP protein"/>
    <property type="match status" value="1"/>
</dbReference>
<evidence type="ECO:0000313" key="5">
    <source>
        <dbReference type="Proteomes" id="UP000032431"/>
    </source>
</evidence>
<reference evidence="5" key="1">
    <citation type="submission" date="2014-07" db="EMBL/GenBank/DDBJ databases">
        <authorList>
            <person name="Wibberg D."/>
        </authorList>
    </citation>
    <scope>NUCLEOTIDE SEQUENCE [LARGE SCALE GENOMIC DNA]</scope>
    <source>
        <strain evidence="5">DG5</strain>
    </source>
</reference>
<name>A0A078KRB1_9FIRM</name>
<keyword evidence="2" id="KW-0812">Transmembrane</keyword>
<evidence type="ECO:0000256" key="2">
    <source>
        <dbReference type="SAM" id="Phobius"/>
    </source>
</evidence>
<dbReference type="InterPro" id="IPR004474">
    <property type="entry name" value="LytR_CpsA_psr"/>
</dbReference>
<organism evidence="4 5">
    <name type="scientific">[Clostridium] cellulosi</name>
    <dbReference type="NCBI Taxonomy" id="29343"/>
    <lineage>
        <taxon>Bacteria</taxon>
        <taxon>Bacillati</taxon>
        <taxon>Bacillota</taxon>
        <taxon>Clostridia</taxon>
        <taxon>Eubacteriales</taxon>
        <taxon>Oscillospiraceae</taxon>
        <taxon>Oscillospiraceae incertae sedis</taxon>
    </lineage>
</organism>
<dbReference type="STRING" id="29343.CCDG5_1835"/>
<gene>
    <name evidence="4" type="ORF">CCDG5_1835</name>
</gene>
<dbReference type="Proteomes" id="UP000032431">
    <property type="component" value="Chromosome I"/>
</dbReference>
<dbReference type="OrthoDB" id="27330at2"/>
<dbReference type="EMBL" id="LM995447">
    <property type="protein sequence ID" value="CDZ24933.1"/>
    <property type="molecule type" value="Genomic_DNA"/>
</dbReference>
<proteinExistence type="inferred from homology"/>
<dbReference type="InterPro" id="IPR050922">
    <property type="entry name" value="LytR/CpsA/Psr_CW_biosynth"/>
</dbReference>
<dbReference type="AlphaFoldDB" id="A0A078KRB1"/>
<feature type="domain" description="Cell envelope-related transcriptional attenuator" evidence="3">
    <location>
        <begin position="94"/>
        <end position="253"/>
    </location>
</feature>
<protein>
    <recommendedName>
        <fullName evidence="3">Cell envelope-related transcriptional attenuator domain-containing protein</fullName>
    </recommendedName>
</protein>
<dbReference type="NCBIfam" id="TIGR00350">
    <property type="entry name" value="lytR_cpsA_psr"/>
    <property type="match status" value="1"/>
</dbReference>
<dbReference type="PANTHER" id="PTHR33392:SF6">
    <property type="entry name" value="POLYISOPRENYL-TEICHOIC ACID--PEPTIDOGLYCAN TEICHOIC ACID TRANSFERASE TAGU"/>
    <property type="match status" value="1"/>
</dbReference>
<comment type="similarity">
    <text evidence="1">Belongs to the LytR/CpsA/Psr (LCP) family.</text>
</comment>
<keyword evidence="2" id="KW-1133">Transmembrane helix</keyword>
<keyword evidence="5" id="KW-1185">Reference proteome</keyword>